<accession>A0A9P6SR04</accession>
<dbReference type="EMBL" id="JAAAHW010003045">
    <property type="protein sequence ID" value="KAF9989372.1"/>
    <property type="molecule type" value="Genomic_DNA"/>
</dbReference>
<gene>
    <name evidence="1" type="ORF">BGZ65_001153</name>
</gene>
<evidence type="ECO:0000313" key="1">
    <source>
        <dbReference type="EMBL" id="KAF9989372.1"/>
    </source>
</evidence>
<proteinExistence type="predicted"/>
<keyword evidence="2" id="KW-1185">Reference proteome</keyword>
<comment type="caution">
    <text evidence="1">The sequence shown here is derived from an EMBL/GenBank/DDBJ whole genome shotgun (WGS) entry which is preliminary data.</text>
</comment>
<evidence type="ECO:0000313" key="2">
    <source>
        <dbReference type="Proteomes" id="UP000749646"/>
    </source>
</evidence>
<organism evidence="1 2">
    <name type="scientific">Modicella reniformis</name>
    <dbReference type="NCBI Taxonomy" id="1440133"/>
    <lineage>
        <taxon>Eukaryota</taxon>
        <taxon>Fungi</taxon>
        <taxon>Fungi incertae sedis</taxon>
        <taxon>Mucoromycota</taxon>
        <taxon>Mortierellomycotina</taxon>
        <taxon>Mortierellomycetes</taxon>
        <taxon>Mortierellales</taxon>
        <taxon>Mortierellaceae</taxon>
        <taxon>Modicella</taxon>
    </lineage>
</organism>
<name>A0A9P6SR04_9FUNG</name>
<dbReference type="AlphaFoldDB" id="A0A9P6SR04"/>
<reference evidence="1" key="1">
    <citation type="journal article" date="2020" name="Fungal Divers.">
        <title>Resolving the Mortierellaceae phylogeny through synthesis of multi-gene phylogenetics and phylogenomics.</title>
        <authorList>
            <person name="Vandepol N."/>
            <person name="Liber J."/>
            <person name="Desiro A."/>
            <person name="Na H."/>
            <person name="Kennedy M."/>
            <person name="Barry K."/>
            <person name="Grigoriev I.V."/>
            <person name="Miller A.N."/>
            <person name="O'Donnell K."/>
            <person name="Stajich J.E."/>
            <person name="Bonito G."/>
        </authorList>
    </citation>
    <scope>NUCLEOTIDE SEQUENCE</scope>
    <source>
        <strain evidence="1">MES-2147</strain>
    </source>
</reference>
<sequence length="53" mass="5978">SSVITIPIHQHEEGFRPNNILIVKVPKNLATSLPMAAAGLVKEFKRNFFRFLS</sequence>
<dbReference type="Proteomes" id="UP000749646">
    <property type="component" value="Unassembled WGS sequence"/>
</dbReference>
<feature type="non-terminal residue" evidence="1">
    <location>
        <position position="1"/>
    </location>
</feature>
<protein>
    <submittedName>
        <fullName evidence="1">Uncharacterized protein</fullName>
    </submittedName>
</protein>